<keyword evidence="2" id="KW-0496">Mitochondrion</keyword>
<geneLocation type="mitochondrion" evidence="2"/>
<sequence length="52" mass="6359">MPQLGPLNWLFLFILFWSSITLMTALIWWMAPQPFYFHSKNNSMKISHIWSW</sequence>
<keyword evidence="1" id="KW-0472">Membrane</keyword>
<dbReference type="AlphaFoldDB" id="D3G6E8"/>
<keyword evidence="1" id="KW-1133">Transmembrane helix</keyword>
<gene>
    <name evidence="2" type="primary">ATP8</name>
</gene>
<dbReference type="EMBL" id="EF211991">
    <property type="protein sequence ID" value="ABM65772.1"/>
    <property type="molecule type" value="Genomic_DNA"/>
</dbReference>
<organism evidence="2">
    <name type="scientific">Nucula nucleus</name>
    <dbReference type="NCBI Taxonomy" id="47129"/>
    <lineage>
        <taxon>Eukaryota</taxon>
        <taxon>Metazoa</taxon>
        <taxon>Spiralia</taxon>
        <taxon>Lophotrochozoa</taxon>
        <taxon>Mollusca</taxon>
        <taxon>Bivalvia</taxon>
        <taxon>Protobranchia</taxon>
        <taxon>Nuculida</taxon>
        <taxon>Nuculidae</taxon>
        <taxon>Nucula</taxon>
    </lineage>
</organism>
<reference evidence="2" key="1">
    <citation type="submission" date="2007-01" db="EMBL/GenBank/DDBJ databases">
        <title>The partial mitochondrial genome of Nucula nucleus.</title>
        <authorList>
            <person name="Dreyer H."/>
            <person name="Steiner G."/>
        </authorList>
    </citation>
    <scope>NUCLEOTIDE SEQUENCE</scope>
</reference>
<feature type="transmembrane region" description="Helical" evidence="1">
    <location>
        <begin position="7"/>
        <end position="31"/>
    </location>
</feature>
<accession>D3G6E8</accession>
<protein>
    <submittedName>
        <fullName evidence="2">ATP synthase F0 subunit 8</fullName>
    </submittedName>
</protein>
<keyword evidence="1" id="KW-0812">Transmembrane</keyword>
<name>D3G6E8_9BIVA</name>
<proteinExistence type="predicted"/>
<evidence type="ECO:0000256" key="1">
    <source>
        <dbReference type="SAM" id="Phobius"/>
    </source>
</evidence>
<evidence type="ECO:0000313" key="2">
    <source>
        <dbReference type="EMBL" id="ABM65772.1"/>
    </source>
</evidence>